<keyword evidence="3" id="KW-1185">Reference proteome</keyword>
<sequence length="209" mass="21836">MRSLARLALLGLIAWAGLRLCDALMARAPEAGGSALVLGLLLIGYALLLALPFVPGIEIGLALLMMRGAEVAPFVWTATAAGLSLAFLVGRALPAAWIAASLQDLRCDRAAALVLRLEDEPQALRLRFLSQNAPATLRPVLDRGRHLGLALLLNLPGNALIGGGGGIALLAGVSRLFRTWAALTTLALATLPVPLLVWLAGPGILPWTR</sequence>
<keyword evidence="1" id="KW-0812">Transmembrane</keyword>
<dbReference type="Proteomes" id="UP000054396">
    <property type="component" value="Unassembled WGS sequence"/>
</dbReference>
<organism evidence="2 3">
    <name type="scientific">Pseudoponticoccus marisrubri</name>
    <dbReference type="NCBI Taxonomy" id="1685382"/>
    <lineage>
        <taxon>Bacteria</taxon>
        <taxon>Pseudomonadati</taxon>
        <taxon>Pseudomonadota</taxon>
        <taxon>Alphaproteobacteria</taxon>
        <taxon>Rhodobacterales</taxon>
        <taxon>Roseobacteraceae</taxon>
        <taxon>Pseudoponticoccus</taxon>
    </lineage>
</organism>
<evidence type="ECO:0000313" key="3">
    <source>
        <dbReference type="Proteomes" id="UP000054396"/>
    </source>
</evidence>
<dbReference type="EMBL" id="LPXO01000003">
    <property type="protein sequence ID" value="KUF11570.1"/>
    <property type="molecule type" value="Genomic_DNA"/>
</dbReference>
<dbReference type="AlphaFoldDB" id="A0A0W7WLV6"/>
<evidence type="ECO:0000256" key="1">
    <source>
        <dbReference type="SAM" id="Phobius"/>
    </source>
</evidence>
<feature type="transmembrane region" description="Helical" evidence="1">
    <location>
        <begin position="147"/>
        <end position="173"/>
    </location>
</feature>
<feature type="transmembrane region" description="Helical" evidence="1">
    <location>
        <begin position="180"/>
        <end position="201"/>
    </location>
</feature>
<name>A0A0W7WLV6_9RHOB</name>
<feature type="transmembrane region" description="Helical" evidence="1">
    <location>
        <begin position="74"/>
        <end position="93"/>
    </location>
</feature>
<evidence type="ECO:0008006" key="4">
    <source>
        <dbReference type="Google" id="ProtNLM"/>
    </source>
</evidence>
<comment type="caution">
    <text evidence="2">The sequence shown here is derived from an EMBL/GenBank/DDBJ whole genome shotgun (WGS) entry which is preliminary data.</text>
</comment>
<feature type="transmembrane region" description="Helical" evidence="1">
    <location>
        <begin position="33"/>
        <end position="54"/>
    </location>
</feature>
<accession>A0A0W7WLV6</accession>
<keyword evidence="1" id="KW-1133">Transmembrane helix</keyword>
<proteinExistence type="predicted"/>
<keyword evidence="1" id="KW-0472">Membrane</keyword>
<reference evidence="2 3" key="1">
    <citation type="submission" date="2015-12" db="EMBL/GenBank/DDBJ databases">
        <authorList>
            <person name="Shamseldin A."/>
            <person name="Moawad H."/>
            <person name="Abd El-Rahim W.M."/>
            <person name="Sadowsky M.J."/>
        </authorList>
    </citation>
    <scope>NUCLEOTIDE SEQUENCE [LARGE SCALE GENOMIC DNA]</scope>
    <source>
        <strain evidence="2 3">SJ5A-1</strain>
    </source>
</reference>
<gene>
    <name evidence="2" type="ORF">AVJ23_07370</name>
</gene>
<evidence type="ECO:0000313" key="2">
    <source>
        <dbReference type="EMBL" id="KUF11570.1"/>
    </source>
</evidence>
<dbReference type="STRING" id="1685382.AVJ23_07370"/>
<protein>
    <recommendedName>
        <fullName evidence="4">TVP38/TMEM64 family membrane protein</fullName>
    </recommendedName>
</protein>